<gene>
    <name evidence="7" type="ORF">ACFQ2T_11115</name>
</gene>
<dbReference type="Gene3D" id="1.10.287.470">
    <property type="entry name" value="Helix hairpin bin"/>
    <property type="match status" value="1"/>
</dbReference>
<evidence type="ECO:0000313" key="8">
    <source>
        <dbReference type="Proteomes" id="UP001597206"/>
    </source>
</evidence>
<dbReference type="InterPro" id="IPR058649">
    <property type="entry name" value="CzcB_C"/>
</dbReference>
<dbReference type="InterPro" id="IPR058648">
    <property type="entry name" value="HH_CzcB-like"/>
</dbReference>
<organism evidence="7 8">
    <name type="scientific">Methylophilus flavus</name>
    <dbReference type="NCBI Taxonomy" id="640084"/>
    <lineage>
        <taxon>Bacteria</taxon>
        <taxon>Pseudomonadati</taxon>
        <taxon>Pseudomonadota</taxon>
        <taxon>Betaproteobacteria</taxon>
        <taxon>Nitrosomonadales</taxon>
        <taxon>Methylophilaceae</taxon>
        <taxon>Methylophilus</taxon>
    </lineage>
</organism>
<comment type="caution">
    <text evidence="7">The sequence shown here is derived from an EMBL/GenBank/DDBJ whole genome shotgun (WGS) entry which is preliminary data.</text>
</comment>
<dbReference type="EMBL" id="JBHTLN010000002">
    <property type="protein sequence ID" value="MFD1123057.1"/>
    <property type="molecule type" value="Genomic_DNA"/>
</dbReference>
<dbReference type="InterPro" id="IPR006143">
    <property type="entry name" value="RND_pump_MFP"/>
</dbReference>
<dbReference type="RefSeq" id="WP_379034404.1">
    <property type="nucleotide sequence ID" value="NZ_JBHTLN010000002.1"/>
</dbReference>
<evidence type="ECO:0000259" key="5">
    <source>
        <dbReference type="Pfam" id="PF25973"/>
    </source>
</evidence>
<accession>A0ABW3PD09</accession>
<dbReference type="PANTHER" id="PTHR30097:SF4">
    <property type="entry name" value="SLR6042 PROTEIN"/>
    <property type="match status" value="1"/>
</dbReference>
<dbReference type="Gene3D" id="2.40.420.20">
    <property type="match status" value="1"/>
</dbReference>
<dbReference type="SUPFAM" id="SSF111369">
    <property type="entry name" value="HlyD-like secretion proteins"/>
    <property type="match status" value="1"/>
</dbReference>
<sequence length="385" mass="40727">MHTQNNTWIWVLITALLAGTAGYFLASDQQPAPSPKTEVADTKQPTDIEIKLPESYLASSNIVVEQVTAGDIAAEITTSGRVEAAPGGEASVIAKVAGTITRINKRLGDTVEAGEVVAIVDSFEASALTAERNTAHAKLDLARKVYQRELSLFEQGVTPRQEMESAHSALKLAEVEASKADAVVKAARVSPNGNSILVVSPFKGHITSESSLVGTFVQPSVEIFRVVSNQQLQVEAFVTATEVSRVKVGDTATLTTRNGKKITANVHSITPSVNGNNQAATAILTTDVQNPPYVLGEGLQITLHSHPDKDTGLVIPEDAIQRVDGQDVVFIRTAEGFKPQSVAVGMRSGGEAQILSGLDQGASIATRNAFLLKAELIKSATAEEE</sequence>
<dbReference type="Pfam" id="PF25893">
    <property type="entry name" value="HH_CzcB"/>
    <property type="match status" value="1"/>
</dbReference>
<evidence type="ECO:0000259" key="4">
    <source>
        <dbReference type="Pfam" id="PF25893"/>
    </source>
</evidence>
<protein>
    <submittedName>
        <fullName evidence="7">Efflux RND transporter periplasmic adaptor subunit</fullName>
    </submittedName>
</protein>
<evidence type="ECO:0000256" key="1">
    <source>
        <dbReference type="ARBA" id="ARBA00009477"/>
    </source>
</evidence>
<comment type="similarity">
    <text evidence="1">Belongs to the membrane fusion protein (MFP) (TC 8.A.1) family.</text>
</comment>
<evidence type="ECO:0000256" key="2">
    <source>
        <dbReference type="ARBA" id="ARBA00022448"/>
    </source>
</evidence>
<name>A0ABW3PD09_9PROT</name>
<dbReference type="Pfam" id="PF25973">
    <property type="entry name" value="BSH_CzcB"/>
    <property type="match status" value="1"/>
</dbReference>
<dbReference type="InterPro" id="IPR051909">
    <property type="entry name" value="MFP_Cation_Efflux"/>
</dbReference>
<feature type="signal peptide" evidence="3">
    <location>
        <begin position="1"/>
        <end position="26"/>
    </location>
</feature>
<dbReference type="NCBIfam" id="TIGR01730">
    <property type="entry name" value="RND_mfp"/>
    <property type="match status" value="1"/>
</dbReference>
<evidence type="ECO:0000259" key="6">
    <source>
        <dbReference type="Pfam" id="PF25975"/>
    </source>
</evidence>
<keyword evidence="8" id="KW-1185">Reference proteome</keyword>
<dbReference type="Gene3D" id="2.40.30.170">
    <property type="match status" value="1"/>
</dbReference>
<feature type="domain" description="CzcB-like alpha-helical hairpin" evidence="4">
    <location>
        <begin position="129"/>
        <end position="181"/>
    </location>
</feature>
<proteinExistence type="inferred from homology"/>
<evidence type="ECO:0000256" key="3">
    <source>
        <dbReference type="SAM" id="SignalP"/>
    </source>
</evidence>
<keyword evidence="2" id="KW-0813">Transport</keyword>
<feature type="domain" description="CzcB-like C-terminal circularly permuted SH3-like" evidence="6">
    <location>
        <begin position="314"/>
        <end position="373"/>
    </location>
</feature>
<dbReference type="InterPro" id="IPR058647">
    <property type="entry name" value="BSH_CzcB-like"/>
</dbReference>
<dbReference type="Proteomes" id="UP001597206">
    <property type="component" value="Unassembled WGS sequence"/>
</dbReference>
<feature type="domain" description="CzcB-like barrel-sandwich hybrid" evidence="5">
    <location>
        <begin position="90"/>
        <end position="226"/>
    </location>
</feature>
<dbReference type="Gene3D" id="2.40.50.100">
    <property type="match status" value="1"/>
</dbReference>
<dbReference type="Pfam" id="PF25975">
    <property type="entry name" value="CzcB_C"/>
    <property type="match status" value="1"/>
</dbReference>
<feature type="chain" id="PRO_5047108563" evidence="3">
    <location>
        <begin position="27"/>
        <end position="385"/>
    </location>
</feature>
<dbReference type="PANTHER" id="PTHR30097">
    <property type="entry name" value="CATION EFFLUX SYSTEM PROTEIN CUSB"/>
    <property type="match status" value="1"/>
</dbReference>
<evidence type="ECO:0000313" key="7">
    <source>
        <dbReference type="EMBL" id="MFD1123057.1"/>
    </source>
</evidence>
<reference evidence="8" key="1">
    <citation type="journal article" date="2019" name="Int. J. Syst. Evol. Microbiol.">
        <title>The Global Catalogue of Microorganisms (GCM) 10K type strain sequencing project: providing services to taxonomists for standard genome sequencing and annotation.</title>
        <authorList>
            <consortium name="The Broad Institute Genomics Platform"/>
            <consortium name="The Broad Institute Genome Sequencing Center for Infectious Disease"/>
            <person name="Wu L."/>
            <person name="Ma J."/>
        </authorList>
    </citation>
    <scope>NUCLEOTIDE SEQUENCE [LARGE SCALE GENOMIC DNA]</scope>
    <source>
        <strain evidence="8">CCUG 58411</strain>
    </source>
</reference>
<keyword evidence="3" id="KW-0732">Signal</keyword>